<sequence>MSHPPPPMPPRPQPRTSSSGATTLGFDNKISPNYSTTSGAKEVSSGFAASFNNNDYNALLDDDDVAQDDVDLGDSKTASFSSHGSGHSNSGGGGGGAKPSLSAFKQKFRTKASEAAKVTAEWRAKAAEKGTELQAKAKVAVAEWESKAKERTGSHRSNSGTTNSPNGNGSADSVSITNPIFGVSVADALERSRITLPVVDTTQCNLPDHLIRHLPAVFYRCVEFLNLRGLDEIGIYRISGSTSEVAQIRAQFNSGLDVDLSLQHIDCNAVASLFKAWLRELPESILTDPVALQLSRLYSNTADNEPTPHLIAETRAAIAAANLPYLTRALCYTLFGHLANVASKEGVNKMSVGNLQVIFCPTLGIGSALFRCLVSEYEMLFGEIKTETPPPLPVAQTPPSIPQRSSRVGSQSADVMKKSSVSTLSSSTAGVSPPNKPVRPRPSSISATSAFTPSQYTSTSPPSNTITNSGSRAAILRPSSAGETSSPSVISSPTASTVSAPWDTVTTTTIPTSRPVPSATMRVSWGSGKESFTNTTNTNSTFSATSSNHSYTNNNGNPLPSATTVITPSTRADDTSALMNLMDDMDPFADDQVASPLMPTMAPTPAPPPRHNPQQQPQSSSFSLQQQQQQQPIWTPPRVGSLEYTGQQYGMQTPQSQQYQQQQQKNWMGNNGMYTHGMQQQPQQQQQYTQQQQQNMQQQQQQQMDLQPPARFDSWKPTAANPEGAT</sequence>
<reference evidence="3 4" key="1">
    <citation type="journal article" date="2019" name="Sci. Rep.">
        <title>Comparative genomics of chytrid fungi reveal insights into the obligate biotrophic and pathogenic lifestyle of Synchytrium endobioticum.</title>
        <authorList>
            <person name="van de Vossenberg B.T.L.H."/>
            <person name="Warris S."/>
            <person name="Nguyen H.D.T."/>
            <person name="van Gent-Pelzer M.P.E."/>
            <person name="Joly D.L."/>
            <person name="van de Geest H.C."/>
            <person name="Bonants P.J.M."/>
            <person name="Smith D.S."/>
            <person name="Levesque C.A."/>
            <person name="van der Lee T.A.J."/>
        </authorList>
    </citation>
    <scope>NUCLEOTIDE SEQUENCE [LARGE SCALE GENOMIC DNA]</scope>
    <source>
        <strain evidence="3 4">CBS 809.83</strain>
    </source>
</reference>
<feature type="region of interest" description="Disordered" evidence="1">
    <location>
        <begin position="387"/>
        <end position="568"/>
    </location>
</feature>
<dbReference type="Gene3D" id="1.10.555.10">
    <property type="entry name" value="Rho GTPase activation protein"/>
    <property type="match status" value="1"/>
</dbReference>
<name>A0A507E3L1_9FUNG</name>
<feature type="compositionally biased region" description="Low complexity" evidence="1">
    <location>
        <begin position="647"/>
        <end position="664"/>
    </location>
</feature>
<feature type="compositionally biased region" description="Pro residues" evidence="1">
    <location>
        <begin position="602"/>
        <end position="611"/>
    </location>
</feature>
<dbReference type="SUPFAM" id="SSF48350">
    <property type="entry name" value="GTPase activation domain, GAP"/>
    <property type="match status" value="1"/>
</dbReference>
<feature type="compositionally biased region" description="Low complexity" evidence="1">
    <location>
        <begin position="612"/>
        <end position="637"/>
    </location>
</feature>
<dbReference type="PROSITE" id="PS50238">
    <property type="entry name" value="RHOGAP"/>
    <property type="match status" value="1"/>
</dbReference>
<feature type="compositionally biased region" description="Low complexity" evidence="1">
    <location>
        <begin position="452"/>
        <end position="469"/>
    </location>
</feature>
<dbReference type="PANTHER" id="PTHR12783:SF5">
    <property type="entry name" value="RALA-BINDING PROTEIN 1"/>
    <property type="match status" value="1"/>
</dbReference>
<dbReference type="InterPro" id="IPR000198">
    <property type="entry name" value="RhoGAP_dom"/>
</dbReference>
<feature type="compositionally biased region" description="Low complexity" evidence="1">
    <location>
        <begin position="419"/>
        <end position="432"/>
    </location>
</feature>
<dbReference type="Pfam" id="PF00620">
    <property type="entry name" value="RhoGAP"/>
    <property type="match status" value="1"/>
</dbReference>
<feature type="compositionally biased region" description="Low complexity" evidence="1">
    <location>
        <begin position="531"/>
        <end position="550"/>
    </location>
</feature>
<keyword evidence="4" id="KW-1185">Reference proteome</keyword>
<evidence type="ECO:0000259" key="2">
    <source>
        <dbReference type="PROSITE" id="PS50238"/>
    </source>
</evidence>
<organism evidence="3 4">
    <name type="scientific">Powellomyces hirtus</name>
    <dbReference type="NCBI Taxonomy" id="109895"/>
    <lineage>
        <taxon>Eukaryota</taxon>
        <taxon>Fungi</taxon>
        <taxon>Fungi incertae sedis</taxon>
        <taxon>Chytridiomycota</taxon>
        <taxon>Chytridiomycota incertae sedis</taxon>
        <taxon>Chytridiomycetes</taxon>
        <taxon>Spizellomycetales</taxon>
        <taxon>Powellomycetaceae</taxon>
        <taxon>Powellomyces</taxon>
    </lineage>
</organism>
<protein>
    <recommendedName>
        <fullName evidence="2">Rho-GAP domain-containing protein</fullName>
    </recommendedName>
</protein>
<feature type="compositionally biased region" description="Polar residues" evidence="1">
    <location>
        <begin position="30"/>
        <end position="39"/>
    </location>
</feature>
<feature type="compositionally biased region" description="Pro residues" evidence="1">
    <location>
        <begin position="1"/>
        <end position="13"/>
    </location>
</feature>
<feature type="compositionally biased region" description="Polar residues" evidence="1">
    <location>
        <begin position="551"/>
        <end position="568"/>
    </location>
</feature>
<accession>A0A507E3L1</accession>
<dbReference type="PANTHER" id="PTHR12783">
    <property type="entry name" value="RALA BINDING PROTEIN 1 RALBP1"/>
    <property type="match status" value="1"/>
</dbReference>
<feature type="compositionally biased region" description="Basic and acidic residues" evidence="1">
    <location>
        <begin position="144"/>
        <end position="153"/>
    </location>
</feature>
<feature type="compositionally biased region" description="Low complexity" evidence="1">
    <location>
        <begin position="484"/>
        <end position="518"/>
    </location>
</feature>
<dbReference type="GO" id="GO:0031267">
    <property type="term" value="F:small GTPase binding"/>
    <property type="evidence" value="ECO:0007669"/>
    <property type="project" value="InterPro"/>
</dbReference>
<dbReference type="SMART" id="SM00324">
    <property type="entry name" value="RhoGAP"/>
    <property type="match status" value="1"/>
</dbReference>
<feature type="region of interest" description="Disordered" evidence="1">
    <location>
        <begin position="144"/>
        <end position="173"/>
    </location>
</feature>
<dbReference type="GO" id="GO:0005096">
    <property type="term" value="F:GTPase activator activity"/>
    <property type="evidence" value="ECO:0007669"/>
    <property type="project" value="InterPro"/>
</dbReference>
<feature type="domain" description="Rho-GAP" evidence="2">
    <location>
        <begin position="204"/>
        <end position="393"/>
    </location>
</feature>
<feature type="compositionally biased region" description="Low complexity" evidence="1">
    <location>
        <begin position="157"/>
        <end position="170"/>
    </location>
</feature>
<proteinExistence type="predicted"/>
<dbReference type="EMBL" id="QEAQ01000038">
    <property type="protein sequence ID" value="TPX58311.1"/>
    <property type="molecule type" value="Genomic_DNA"/>
</dbReference>
<comment type="caution">
    <text evidence="3">The sequence shown here is derived from an EMBL/GenBank/DDBJ whole genome shotgun (WGS) entry which is preliminary data.</text>
</comment>
<evidence type="ECO:0000313" key="4">
    <source>
        <dbReference type="Proteomes" id="UP000318582"/>
    </source>
</evidence>
<dbReference type="InterPro" id="IPR039767">
    <property type="entry name" value="RALBP1"/>
</dbReference>
<dbReference type="GO" id="GO:0007264">
    <property type="term" value="P:small GTPase-mediated signal transduction"/>
    <property type="evidence" value="ECO:0007669"/>
    <property type="project" value="InterPro"/>
</dbReference>
<dbReference type="Proteomes" id="UP000318582">
    <property type="component" value="Unassembled WGS sequence"/>
</dbReference>
<dbReference type="STRING" id="109895.A0A507E3L1"/>
<gene>
    <name evidence="3" type="ORF">PhCBS80983_g03218</name>
</gene>
<dbReference type="AlphaFoldDB" id="A0A507E3L1"/>
<feature type="region of interest" description="Disordered" evidence="1">
    <location>
        <begin position="587"/>
        <end position="726"/>
    </location>
</feature>
<feature type="region of interest" description="Disordered" evidence="1">
    <location>
        <begin position="67"/>
        <end position="101"/>
    </location>
</feature>
<feature type="compositionally biased region" description="Low complexity" evidence="1">
    <location>
        <begin position="679"/>
        <end position="703"/>
    </location>
</feature>
<feature type="region of interest" description="Disordered" evidence="1">
    <location>
        <begin position="1"/>
        <end position="41"/>
    </location>
</feature>
<evidence type="ECO:0000313" key="3">
    <source>
        <dbReference type="EMBL" id="TPX58311.1"/>
    </source>
</evidence>
<feature type="compositionally biased region" description="Polar residues" evidence="1">
    <location>
        <begin position="402"/>
        <end position="413"/>
    </location>
</feature>
<evidence type="ECO:0000256" key="1">
    <source>
        <dbReference type="SAM" id="MobiDB-lite"/>
    </source>
</evidence>
<dbReference type="InterPro" id="IPR008936">
    <property type="entry name" value="Rho_GTPase_activation_prot"/>
</dbReference>